<comment type="caution">
    <text evidence="4">The sequence shown here is derived from an EMBL/GenBank/DDBJ whole genome shotgun (WGS) entry which is preliminary data.</text>
</comment>
<dbReference type="RefSeq" id="WP_376983174.1">
    <property type="nucleotide sequence ID" value="NZ_JBHLSV010000042.1"/>
</dbReference>
<dbReference type="EMBL" id="JBHLSV010000042">
    <property type="protein sequence ID" value="MFC0676126.1"/>
    <property type="molecule type" value="Genomic_DNA"/>
</dbReference>
<feature type="transmembrane region" description="Helical" evidence="2">
    <location>
        <begin position="181"/>
        <end position="199"/>
    </location>
</feature>
<evidence type="ECO:0000256" key="2">
    <source>
        <dbReference type="SAM" id="Phobius"/>
    </source>
</evidence>
<dbReference type="PANTHER" id="PTHR42736:SF1">
    <property type="entry name" value="PROTEIN-GLUTAMINE GAMMA-GLUTAMYLTRANSFERASE"/>
    <property type="match status" value="1"/>
</dbReference>
<evidence type="ECO:0000313" key="4">
    <source>
        <dbReference type="EMBL" id="MFC0676126.1"/>
    </source>
</evidence>
<sequence>MSEHDAFSARRGALPRALDVAVLAALLLLSLLGLQAAYGGIQFLVTGATGLLVGTLIALAGARWRWGILPITGASIGAHLLLGSAFAAPDAALWHVVPSLGSLRELLVMPVTAWKSMLTVAAPVGAADGVLGVAWMSMLLLGVLGMSLVLRTAHYVAAWTVPFVMLLVSIVFGTAEPVWPMTRGILFAVLSLAWLTWRFESARIASARSTIISDSARPGSWSNPVLRRRVLGGALILALACGGTLGAQVLLDPPAGSARTALRDSMVPPFDPSREVSPLNEFRGYLKDQRETTLFTVTGAEGGDWMRLATLDSYDLQSFSVAGGEDASSPSGAFLRTATGVDLHKASPQARTATITVGAYEGVWLPTFGARTNRVDELAPTDGTLRSSLYLNGASQTAVDAAGLRDGDSYVLSYEPDPVHDPEDQRSWRFSDEALPPVEGLPAEVEQVAKDAIGDAPDDYAKMENLTSTIRSTGSFSHGIDEDEALSRSGHGIARLSAMLTTTNSFDRERVDEIPQGRIGDQEQYAALTALLARSVGIPARVVVGFRVPEGTQDAATVTGNDVTAWVEVHFEGIGWVRFDPTPEDDQTPTQPEKKKVEKPQPQVAQPPPPPAEPPSLPPGATSEDNPDPPEEDPGASVWVVYAAAGASPLLLLALALGAIALAKSRRRTHRRLRGGPAQRIDGAWQELLDLRTDLGRVPDARATRRELAAAVDAELPEAGFTALAERADRGVFGPEDLSDDAVQEYWDQTAQSRRALLLAVPWHRRLRARFSLRSFRRRRALARETRDPARARSARRHRSEEDR</sequence>
<dbReference type="Gene3D" id="3.10.620.30">
    <property type="match status" value="1"/>
</dbReference>
<protein>
    <submittedName>
        <fullName evidence="4">Transglutaminase domain-containing protein</fullName>
    </submittedName>
</protein>
<accession>A0ABV6RH98</accession>
<dbReference type="Pfam" id="PF01841">
    <property type="entry name" value="Transglut_core"/>
    <property type="match status" value="1"/>
</dbReference>
<organism evidence="4 5">
    <name type="scientific">Brachybacterium hainanense</name>
    <dbReference type="NCBI Taxonomy" id="1541174"/>
    <lineage>
        <taxon>Bacteria</taxon>
        <taxon>Bacillati</taxon>
        <taxon>Actinomycetota</taxon>
        <taxon>Actinomycetes</taxon>
        <taxon>Micrococcales</taxon>
        <taxon>Dermabacteraceae</taxon>
        <taxon>Brachybacterium</taxon>
    </lineage>
</organism>
<gene>
    <name evidence="4" type="ORF">ACFFF6_19420</name>
</gene>
<feature type="compositionally biased region" description="Pro residues" evidence="1">
    <location>
        <begin position="605"/>
        <end position="618"/>
    </location>
</feature>
<dbReference type="InterPro" id="IPR052901">
    <property type="entry name" value="Bact_TGase-like"/>
</dbReference>
<feature type="transmembrane region" description="Helical" evidence="2">
    <location>
        <begin position="230"/>
        <end position="251"/>
    </location>
</feature>
<feature type="transmembrane region" description="Helical" evidence="2">
    <location>
        <begin position="639"/>
        <end position="663"/>
    </location>
</feature>
<dbReference type="Proteomes" id="UP001589793">
    <property type="component" value="Unassembled WGS sequence"/>
</dbReference>
<feature type="domain" description="Transglutaminase-like" evidence="3">
    <location>
        <begin position="514"/>
        <end position="583"/>
    </location>
</feature>
<evidence type="ECO:0000256" key="1">
    <source>
        <dbReference type="SAM" id="MobiDB-lite"/>
    </source>
</evidence>
<keyword evidence="2" id="KW-0472">Membrane</keyword>
<evidence type="ECO:0000259" key="3">
    <source>
        <dbReference type="SMART" id="SM00460"/>
    </source>
</evidence>
<keyword evidence="2" id="KW-1133">Transmembrane helix</keyword>
<keyword evidence="5" id="KW-1185">Reference proteome</keyword>
<feature type="transmembrane region" description="Helical" evidence="2">
    <location>
        <begin position="44"/>
        <end position="64"/>
    </location>
</feature>
<feature type="transmembrane region" description="Helical" evidence="2">
    <location>
        <begin position="117"/>
        <end position="144"/>
    </location>
</feature>
<evidence type="ECO:0000313" key="5">
    <source>
        <dbReference type="Proteomes" id="UP001589793"/>
    </source>
</evidence>
<feature type="transmembrane region" description="Helical" evidence="2">
    <location>
        <begin position="156"/>
        <end position="175"/>
    </location>
</feature>
<feature type="compositionally biased region" description="Acidic residues" evidence="1">
    <location>
        <begin position="625"/>
        <end position="634"/>
    </location>
</feature>
<dbReference type="PANTHER" id="PTHR42736">
    <property type="entry name" value="PROTEIN-GLUTAMINE GAMMA-GLUTAMYLTRANSFERASE"/>
    <property type="match status" value="1"/>
</dbReference>
<dbReference type="InterPro" id="IPR038765">
    <property type="entry name" value="Papain-like_cys_pep_sf"/>
</dbReference>
<feature type="transmembrane region" description="Helical" evidence="2">
    <location>
        <begin position="20"/>
        <end position="38"/>
    </location>
</feature>
<feature type="region of interest" description="Disordered" evidence="1">
    <location>
        <begin position="577"/>
        <end position="635"/>
    </location>
</feature>
<proteinExistence type="predicted"/>
<dbReference type="InterPro" id="IPR002931">
    <property type="entry name" value="Transglutaminase-like"/>
</dbReference>
<dbReference type="SMART" id="SM00460">
    <property type="entry name" value="TGc"/>
    <property type="match status" value="1"/>
</dbReference>
<keyword evidence="2" id="KW-0812">Transmembrane</keyword>
<name>A0ABV6RH98_9MICO</name>
<feature type="transmembrane region" description="Helical" evidence="2">
    <location>
        <begin position="76"/>
        <end position="97"/>
    </location>
</feature>
<dbReference type="SUPFAM" id="SSF54001">
    <property type="entry name" value="Cysteine proteinases"/>
    <property type="match status" value="1"/>
</dbReference>
<reference evidence="4 5" key="1">
    <citation type="submission" date="2024-09" db="EMBL/GenBank/DDBJ databases">
        <authorList>
            <person name="Sun Q."/>
            <person name="Mori K."/>
        </authorList>
    </citation>
    <scope>NUCLEOTIDE SEQUENCE [LARGE SCALE GENOMIC DNA]</scope>
    <source>
        <strain evidence="4 5">CICC 10874</strain>
    </source>
</reference>